<reference evidence="1 2" key="1">
    <citation type="submission" date="2020-04" db="EMBL/GenBank/DDBJ databases">
        <title>Flammeovirga sp. SR4, a novel species isolated from seawater.</title>
        <authorList>
            <person name="Wang X."/>
        </authorList>
    </citation>
    <scope>NUCLEOTIDE SEQUENCE [LARGE SCALE GENOMIC DNA]</scope>
    <source>
        <strain evidence="1 2">ATCC 23126</strain>
    </source>
</reference>
<dbReference type="Proteomes" id="UP000576082">
    <property type="component" value="Unassembled WGS sequence"/>
</dbReference>
<protein>
    <submittedName>
        <fullName evidence="1">Uncharacterized protein</fullName>
    </submittedName>
</protein>
<organism evidence="1 2">
    <name type="scientific">Flammeovirga aprica JL-4</name>
    <dbReference type="NCBI Taxonomy" id="694437"/>
    <lineage>
        <taxon>Bacteria</taxon>
        <taxon>Pseudomonadati</taxon>
        <taxon>Bacteroidota</taxon>
        <taxon>Cytophagia</taxon>
        <taxon>Cytophagales</taxon>
        <taxon>Flammeovirgaceae</taxon>
        <taxon>Flammeovirga</taxon>
    </lineage>
</organism>
<gene>
    <name evidence="1" type="ORF">HHU12_24925</name>
</gene>
<evidence type="ECO:0000313" key="1">
    <source>
        <dbReference type="EMBL" id="NME71232.1"/>
    </source>
</evidence>
<evidence type="ECO:0000313" key="2">
    <source>
        <dbReference type="Proteomes" id="UP000576082"/>
    </source>
</evidence>
<dbReference type="RefSeq" id="WP_169659453.1">
    <property type="nucleotide sequence ID" value="NZ_JABANE010000090.1"/>
</dbReference>
<dbReference type="EMBL" id="JABANE010000090">
    <property type="protein sequence ID" value="NME71232.1"/>
    <property type="molecule type" value="Genomic_DNA"/>
</dbReference>
<comment type="caution">
    <text evidence="1">The sequence shown here is derived from an EMBL/GenBank/DDBJ whole genome shotgun (WGS) entry which is preliminary data.</text>
</comment>
<proteinExistence type="predicted"/>
<name>A0A7X9XBY3_9BACT</name>
<keyword evidence="2" id="KW-1185">Reference proteome</keyword>
<sequence>MQILNKSDLTSINIFKYEVFKDKEDAIFCISYWYGRSKETCTSFCLDKNETTIFKYIESHNLFIISLFISGIKKSTLLKFIKNYLKIYCNEVIKNKTFLMLDNMILIENYLIEIVVAYYSESELIKGEIDQIIQEIFQNTSDIYEDLNDIEEYRFINDFISHGEKLELKSNSFNDPLLRSIYKRDNNYILNEIKQRKAEKLINKDEDNLLSRVKNISNNFFDLIILRGYEVISREICK</sequence>
<accession>A0A7X9XBY3</accession>
<dbReference type="AlphaFoldDB" id="A0A7X9XBY3"/>